<dbReference type="AlphaFoldDB" id="A0A2T1EFS8"/>
<comment type="caution">
    <text evidence="1">The sequence shown here is derived from an EMBL/GenBank/DDBJ whole genome shotgun (WGS) entry which is preliminary data.</text>
</comment>
<sequence>MASKHLLEIERAIATLSSREKLWLLERIARQLREPDEVELSNMASDLAIQAEIIAIEQEFALTEMDGLQSA</sequence>
<dbReference type="EMBL" id="PVWK01000034">
    <property type="protein sequence ID" value="PSB31599.1"/>
    <property type="molecule type" value="Genomic_DNA"/>
</dbReference>
<evidence type="ECO:0000313" key="2">
    <source>
        <dbReference type="Proteomes" id="UP000239576"/>
    </source>
</evidence>
<reference evidence="1 2" key="2">
    <citation type="submission" date="2018-03" db="EMBL/GenBank/DDBJ databases">
        <title>The ancient ancestry and fast evolution of plastids.</title>
        <authorList>
            <person name="Moore K.R."/>
            <person name="Magnabosco C."/>
            <person name="Momper L."/>
            <person name="Gold D.A."/>
            <person name="Bosak T."/>
            <person name="Fournier G.P."/>
        </authorList>
    </citation>
    <scope>NUCLEOTIDE SEQUENCE [LARGE SCALE GENOMIC DNA]</scope>
    <source>
        <strain evidence="1 2">ULC18</strain>
    </source>
</reference>
<keyword evidence="2" id="KW-1185">Reference proteome</keyword>
<organism evidence="1 2">
    <name type="scientific">Stenomitos frigidus ULC18</name>
    <dbReference type="NCBI Taxonomy" id="2107698"/>
    <lineage>
        <taxon>Bacteria</taxon>
        <taxon>Bacillati</taxon>
        <taxon>Cyanobacteriota</taxon>
        <taxon>Cyanophyceae</taxon>
        <taxon>Leptolyngbyales</taxon>
        <taxon>Leptolyngbyaceae</taxon>
        <taxon>Stenomitos</taxon>
    </lineage>
</organism>
<reference evidence="2" key="1">
    <citation type="submission" date="2018-02" db="EMBL/GenBank/DDBJ databases">
        <authorList>
            <person name="Moore K."/>
            <person name="Momper L."/>
        </authorList>
    </citation>
    <scope>NUCLEOTIDE SEQUENCE [LARGE SCALE GENOMIC DNA]</scope>
    <source>
        <strain evidence="2">ULC18</strain>
    </source>
</reference>
<dbReference type="Proteomes" id="UP000239576">
    <property type="component" value="Unassembled WGS sequence"/>
</dbReference>
<dbReference type="RefSeq" id="WP_106255631.1">
    <property type="nucleotide sequence ID" value="NZ_CAWNSW010000029.1"/>
</dbReference>
<accession>A0A2T1EFS8</accession>
<evidence type="ECO:0000313" key="1">
    <source>
        <dbReference type="EMBL" id="PSB31599.1"/>
    </source>
</evidence>
<gene>
    <name evidence="1" type="ORF">C7B82_07180</name>
</gene>
<protein>
    <submittedName>
        <fullName evidence="1">Uncharacterized protein</fullName>
    </submittedName>
</protein>
<proteinExistence type="predicted"/>
<name>A0A2T1EFS8_9CYAN</name>
<dbReference type="OrthoDB" id="573956at2"/>